<dbReference type="AlphaFoldDB" id="A0A0F8ZFT9"/>
<reference evidence="1" key="1">
    <citation type="journal article" date="2015" name="Nature">
        <title>Complex archaea that bridge the gap between prokaryotes and eukaryotes.</title>
        <authorList>
            <person name="Spang A."/>
            <person name="Saw J.H."/>
            <person name="Jorgensen S.L."/>
            <person name="Zaremba-Niedzwiedzka K."/>
            <person name="Martijn J."/>
            <person name="Lind A.E."/>
            <person name="van Eijk R."/>
            <person name="Schleper C."/>
            <person name="Guy L."/>
            <person name="Ettema T.J."/>
        </authorList>
    </citation>
    <scope>NUCLEOTIDE SEQUENCE</scope>
</reference>
<dbReference type="EMBL" id="LAZR01048136">
    <property type="protein sequence ID" value="KKK92618.1"/>
    <property type="molecule type" value="Genomic_DNA"/>
</dbReference>
<name>A0A0F8ZFT9_9ZZZZ</name>
<evidence type="ECO:0000313" key="1">
    <source>
        <dbReference type="EMBL" id="KKK92618.1"/>
    </source>
</evidence>
<organism evidence="1">
    <name type="scientific">marine sediment metagenome</name>
    <dbReference type="NCBI Taxonomy" id="412755"/>
    <lineage>
        <taxon>unclassified sequences</taxon>
        <taxon>metagenomes</taxon>
        <taxon>ecological metagenomes</taxon>
    </lineage>
</organism>
<comment type="caution">
    <text evidence="1">The sequence shown here is derived from an EMBL/GenBank/DDBJ whole genome shotgun (WGS) entry which is preliminary data.</text>
</comment>
<protein>
    <submittedName>
        <fullName evidence="1">Uncharacterized protein</fullName>
    </submittedName>
</protein>
<gene>
    <name evidence="1" type="ORF">LCGC14_2701140</name>
</gene>
<sequence>MDEKTLDNTDKKVFEKIDKEDRRKIIDEILIDRKPIFDALDD</sequence>
<proteinExistence type="predicted"/>
<accession>A0A0F8ZFT9</accession>